<accession>A0A800MXV8</accession>
<dbReference type="Proteomes" id="UP000465778">
    <property type="component" value="Unassembled WGS sequence"/>
</dbReference>
<proteinExistence type="predicted"/>
<comment type="caution">
    <text evidence="1">The sequence shown here is derived from an EMBL/GenBank/DDBJ whole genome shotgun (WGS) entry which is preliminary data.</text>
</comment>
<reference evidence="1 2" key="1">
    <citation type="journal article" date="2020" name="G3 (Bethesda)">
        <title>Whole Genome Sequencing and Comparative Genomics of Two Nematicidal Bacillus Strains Reveals a Wide Range of Possible Virulence Factors.</title>
        <authorList>
            <person name="Susic N."/>
            <person name="Janezic S."/>
            <person name="Rupnik M."/>
            <person name="Geric Stare B."/>
        </authorList>
    </citation>
    <scope>NUCLEOTIDE SEQUENCE [LARGE SCALE GENOMIC DNA]</scope>
    <source>
        <strain evidence="1 2">I-1582</strain>
    </source>
</reference>
<gene>
    <name evidence="1" type="ORF">KIS1582_1770</name>
</gene>
<dbReference type="AlphaFoldDB" id="A0A800MXV8"/>
<evidence type="ECO:0000313" key="1">
    <source>
        <dbReference type="EMBL" id="KAF0824411.1"/>
    </source>
</evidence>
<dbReference type="EMBL" id="VDEM01000015">
    <property type="protein sequence ID" value="KAF0824411.1"/>
    <property type="molecule type" value="Genomic_DNA"/>
</dbReference>
<evidence type="ECO:0000313" key="2">
    <source>
        <dbReference type="Proteomes" id="UP000465778"/>
    </source>
</evidence>
<name>A0A800MXV8_CYTFI</name>
<protein>
    <submittedName>
        <fullName evidence="1">Uncharacterized protein</fullName>
    </submittedName>
</protein>
<organism evidence="1 2">
    <name type="scientific">Cytobacillus firmus</name>
    <name type="common">Bacillus firmus</name>
    <dbReference type="NCBI Taxonomy" id="1399"/>
    <lineage>
        <taxon>Bacteria</taxon>
        <taxon>Bacillati</taxon>
        <taxon>Bacillota</taxon>
        <taxon>Bacilli</taxon>
        <taxon>Bacillales</taxon>
        <taxon>Bacillaceae</taxon>
        <taxon>Cytobacillus</taxon>
    </lineage>
</organism>
<sequence>MKVAPFMDLVCKSANTAGFSMAVLQPYKSVQKQIKQWT</sequence>